<dbReference type="EMBL" id="BLRW01000361">
    <property type="protein sequence ID" value="GFP24139.1"/>
    <property type="molecule type" value="Genomic_DNA"/>
</dbReference>
<feature type="non-terminal residue" evidence="1">
    <location>
        <position position="1"/>
    </location>
</feature>
<comment type="caution">
    <text evidence="1">The sequence shown here is derived from an EMBL/GenBank/DDBJ whole genome shotgun (WGS) entry which is preliminary data.</text>
</comment>
<accession>A0A6V8NV40</accession>
<sequence length="98" mass="11618">SYGRQIDQLLPLIADPNLKRDLIAFRDLLEVAAEEKLEVALRYAHRVIHDLDYWVFNTETFSGGTRDYWAATITLEKKETRYHKWLQDRERAAQRIGQ</sequence>
<protein>
    <submittedName>
        <fullName evidence="1">Uncharacterized protein</fullName>
    </submittedName>
</protein>
<name>A0A6V8NV40_9ACTN</name>
<proteinExistence type="predicted"/>
<dbReference type="Proteomes" id="UP000585609">
    <property type="component" value="Unassembled WGS sequence"/>
</dbReference>
<dbReference type="AlphaFoldDB" id="A0A6V8NV40"/>
<organism evidence="1 2">
    <name type="scientific">Candidatus Hakubella thermalkaliphila</name>
    <dbReference type="NCBI Taxonomy" id="2754717"/>
    <lineage>
        <taxon>Bacteria</taxon>
        <taxon>Bacillati</taxon>
        <taxon>Actinomycetota</taxon>
        <taxon>Actinomycetota incertae sedis</taxon>
        <taxon>Candidatus Hakubellales</taxon>
        <taxon>Candidatus Hakubellaceae</taxon>
        <taxon>Candidatus Hakubella</taxon>
    </lineage>
</organism>
<evidence type="ECO:0000313" key="2">
    <source>
        <dbReference type="Proteomes" id="UP000585609"/>
    </source>
</evidence>
<evidence type="ECO:0000313" key="1">
    <source>
        <dbReference type="EMBL" id="GFP24139.1"/>
    </source>
</evidence>
<gene>
    <name evidence="1" type="ORF">HKBW3S09_01605</name>
</gene>
<reference evidence="1 2" key="1">
    <citation type="journal article" date="2020" name="Front. Microbiol.">
        <title>Single-cell genomics of novel Actinobacteria with the Wood-Ljungdahl pathway discovered in a serpentinizing system.</title>
        <authorList>
            <person name="Merino N."/>
            <person name="Kawai M."/>
            <person name="Boyd E.S."/>
            <person name="Colman D.R."/>
            <person name="McGlynn S.E."/>
            <person name="Nealson K.H."/>
            <person name="Kurokawa K."/>
            <person name="Hongoh Y."/>
        </authorList>
    </citation>
    <scope>NUCLEOTIDE SEQUENCE [LARGE SCALE GENOMIC DNA]</scope>
    <source>
        <strain evidence="1 2">S09_30</strain>
    </source>
</reference>